<dbReference type="InterPro" id="IPR050077">
    <property type="entry name" value="LexA_repressor"/>
</dbReference>
<organism evidence="9 10">
    <name type="scientific">Chlorobium limicola</name>
    <dbReference type="NCBI Taxonomy" id="1092"/>
    <lineage>
        <taxon>Bacteria</taxon>
        <taxon>Pseudomonadati</taxon>
        <taxon>Chlorobiota</taxon>
        <taxon>Chlorobiia</taxon>
        <taxon>Chlorobiales</taxon>
        <taxon>Chlorobiaceae</taxon>
        <taxon>Chlorobium/Pelodictyon group</taxon>
        <taxon>Chlorobium</taxon>
    </lineage>
</organism>
<dbReference type="Pfam" id="PF00717">
    <property type="entry name" value="Peptidase_S24"/>
    <property type="match status" value="1"/>
</dbReference>
<dbReference type="EMBL" id="LMBR01000238">
    <property type="protein sequence ID" value="KUL20366.1"/>
    <property type="molecule type" value="Genomic_DNA"/>
</dbReference>
<dbReference type="GO" id="GO:0006281">
    <property type="term" value="P:DNA repair"/>
    <property type="evidence" value="ECO:0007669"/>
    <property type="project" value="UniProtKB-KW"/>
</dbReference>
<evidence type="ECO:0000313" key="9">
    <source>
        <dbReference type="EMBL" id="KUL20366.1"/>
    </source>
</evidence>
<evidence type="ECO:0000256" key="4">
    <source>
        <dbReference type="ARBA" id="ARBA00022813"/>
    </source>
</evidence>
<dbReference type="RefSeq" id="WP_059139637.1">
    <property type="nucleotide sequence ID" value="NZ_LMBR01000238.1"/>
</dbReference>
<comment type="similarity">
    <text evidence="1 7">Belongs to the peptidase S24 family.</text>
</comment>
<protein>
    <submittedName>
        <fullName evidence="9">XRE family transcriptional regulator</fullName>
    </submittedName>
</protein>
<dbReference type="GO" id="GO:0006355">
    <property type="term" value="P:regulation of DNA-templated transcription"/>
    <property type="evidence" value="ECO:0007669"/>
    <property type="project" value="InterPro"/>
</dbReference>
<dbReference type="InterPro" id="IPR036286">
    <property type="entry name" value="LexA/Signal_pep-like_sf"/>
</dbReference>
<keyword evidence="6" id="KW-0742">SOS response</keyword>
<evidence type="ECO:0000256" key="1">
    <source>
        <dbReference type="ARBA" id="ARBA00007484"/>
    </source>
</evidence>
<evidence type="ECO:0000256" key="2">
    <source>
        <dbReference type="ARBA" id="ARBA00022763"/>
    </source>
</evidence>
<dbReference type="InterPro" id="IPR015927">
    <property type="entry name" value="Peptidase_S24_S26A/B/C"/>
</dbReference>
<feature type="domain" description="HTH cro/C1-type" evidence="8">
    <location>
        <begin position="11"/>
        <end position="65"/>
    </location>
</feature>
<dbReference type="InterPro" id="IPR001387">
    <property type="entry name" value="Cro/C1-type_HTH"/>
</dbReference>
<dbReference type="PANTHER" id="PTHR33516">
    <property type="entry name" value="LEXA REPRESSOR"/>
    <property type="match status" value="1"/>
</dbReference>
<evidence type="ECO:0000256" key="3">
    <source>
        <dbReference type="ARBA" id="ARBA00022801"/>
    </source>
</evidence>
<keyword evidence="2" id="KW-0227">DNA damage</keyword>
<dbReference type="SUPFAM" id="SSF51306">
    <property type="entry name" value="LexA/Signal peptidase"/>
    <property type="match status" value="1"/>
</dbReference>
<reference evidence="9 10" key="1">
    <citation type="submission" date="2015-10" db="EMBL/GenBank/DDBJ databases">
        <title>Draft Genome Sequence of Chlorobium limicola strain Frasassi Growing under Artificial Lighting in the Frasassi Cave System.</title>
        <authorList>
            <person name="Mansor M."/>
            <person name="Macalady J."/>
        </authorList>
    </citation>
    <scope>NUCLEOTIDE SEQUENCE [LARGE SCALE GENOMIC DNA]</scope>
    <source>
        <strain evidence="9 10">Frasassi</strain>
    </source>
</reference>
<dbReference type="InterPro" id="IPR039418">
    <property type="entry name" value="LexA-like"/>
</dbReference>
<dbReference type="SUPFAM" id="SSF47413">
    <property type="entry name" value="lambda repressor-like DNA-binding domains"/>
    <property type="match status" value="1"/>
</dbReference>
<dbReference type="OrthoDB" id="9787787at2"/>
<evidence type="ECO:0000313" key="10">
    <source>
        <dbReference type="Proteomes" id="UP000053937"/>
    </source>
</evidence>
<evidence type="ECO:0000259" key="8">
    <source>
        <dbReference type="PROSITE" id="PS50943"/>
    </source>
</evidence>
<keyword evidence="3 7" id="KW-0378">Hydrolase</keyword>
<dbReference type="PROSITE" id="PS50943">
    <property type="entry name" value="HTH_CROC1"/>
    <property type="match status" value="1"/>
</dbReference>
<dbReference type="InterPro" id="IPR006197">
    <property type="entry name" value="Peptidase_S24_LexA"/>
</dbReference>
<accession>A0A124G6Q3</accession>
<evidence type="ECO:0000256" key="6">
    <source>
        <dbReference type="ARBA" id="ARBA00023236"/>
    </source>
</evidence>
<proteinExistence type="inferred from homology"/>
<dbReference type="CDD" id="cd00093">
    <property type="entry name" value="HTH_XRE"/>
    <property type="match status" value="1"/>
</dbReference>
<keyword evidence="4 7" id="KW-0068">Autocatalytic cleavage</keyword>
<dbReference type="CDD" id="cd06529">
    <property type="entry name" value="S24_LexA-like"/>
    <property type="match status" value="1"/>
</dbReference>
<keyword evidence="5" id="KW-0234">DNA repair</keyword>
<dbReference type="GO" id="GO:0009432">
    <property type="term" value="P:SOS response"/>
    <property type="evidence" value="ECO:0007669"/>
    <property type="project" value="UniProtKB-KW"/>
</dbReference>
<dbReference type="SMART" id="SM00530">
    <property type="entry name" value="HTH_XRE"/>
    <property type="match status" value="1"/>
</dbReference>
<evidence type="ECO:0000256" key="5">
    <source>
        <dbReference type="ARBA" id="ARBA00023204"/>
    </source>
</evidence>
<sequence length="242" mass="26298">METVLSLGRRVKALRDHFGLRQDEFGIKTGISGNRVSEIENDKGGTTASVLMSLCREFPVNPEWVLSGRGKMLKGEAEISLPEVDFGIRLNLLERQMRHVLHGDAERDTGEQLARVPLYIAAVPAGTPDIAGGEVEEYLDMPSSWIRGKKNIYALKVNGDSMIDIGIMHGDTLLVEASEKAKHGQVVIASINGEVTVKTLSITVGGAVSLVPENSIYHPIAITPDMDFRILGTVLAAVRHYG</sequence>
<dbReference type="PRINTS" id="PR00726">
    <property type="entry name" value="LEXASERPTASE"/>
</dbReference>
<dbReference type="Gene3D" id="2.10.109.10">
    <property type="entry name" value="Umud Fragment, subunit A"/>
    <property type="match status" value="1"/>
</dbReference>
<dbReference type="GO" id="GO:0016787">
    <property type="term" value="F:hydrolase activity"/>
    <property type="evidence" value="ECO:0007669"/>
    <property type="project" value="UniProtKB-KW"/>
</dbReference>
<dbReference type="PANTHER" id="PTHR33516:SF2">
    <property type="entry name" value="LEXA REPRESSOR-RELATED"/>
    <property type="match status" value="1"/>
</dbReference>
<dbReference type="Proteomes" id="UP000053937">
    <property type="component" value="Unassembled WGS sequence"/>
</dbReference>
<comment type="caution">
    <text evidence="9">The sequence shown here is derived from an EMBL/GenBank/DDBJ whole genome shotgun (WGS) entry which is preliminary data.</text>
</comment>
<dbReference type="Pfam" id="PF12844">
    <property type="entry name" value="HTH_19"/>
    <property type="match status" value="1"/>
</dbReference>
<keyword evidence="10" id="KW-1185">Reference proteome</keyword>
<dbReference type="GO" id="GO:0003677">
    <property type="term" value="F:DNA binding"/>
    <property type="evidence" value="ECO:0007669"/>
    <property type="project" value="InterPro"/>
</dbReference>
<dbReference type="Gene3D" id="1.10.260.40">
    <property type="entry name" value="lambda repressor-like DNA-binding domains"/>
    <property type="match status" value="1"/>
</dbReference>
<dbReference type="InterPro" id="IPR010982">
    <property type="entry name" value="Lambda_DNA-bd_dom_sf"/>
</dbReference>
<gene>
    <name evidence="9" type="ORF">ASB62_09465</name>
</gene>
<dbReference type="AlphaFoldDB" id="A0A124G6Q3"/>
<name>A0A124G6Q3_CHLLI</name>
<evidence type="ECO:0000256" key="7">
    <source>
        <dbReference type="RuleBase" id="RU003991"/>
    </source>
</evidence>